<accession>A0AAD4DD82</accession>
<feature type="compositionally biased region" description="Polar residues" evidence="1">
    <location>
        <begin position="328"/>
        <end position="343"/>
    </location>
</feature>
<feature type="compositionally biased region" description="Acidic residues" evidence="1">
    <location>
        <begin position="747"/>
        <end position="770"/>
    </location>
</feature>
<dbReference type="GO" id="GO:0045040">
    <property type="term" value="P:protein insertion into mitochondrial outer membrane"/>
    <property type="evidence" value="ECO:0007669"/>
    <property type="project" value="TreeGrafter"/>
</dbReference>
<sequence length="787" mass="86242">MSDYTKELHDPAAETHLEEALEDGDNASSGILLERADYDHSSPEVTSLNSSTILDHLEDDNSKAEHGDKSNKLTPTKHAAPAIVSGTPVSRPVSGAVPIKLVNPAGPLSSTELSTDVVDLNQTMPWKILAPFISRETVIWLSKATAINFFLPFINGVFLGFGEICAHELAYRWGWINSAHVVNVPGRRAPVAGGSVGLRAAGGSSGPGSSGYAGSRSGIGGLGRFEDEFEVSNNTATTSTDSHHRQDNNSISNNNDILHPHLSSSLHSSYSSPFNPSADNSDGSNNKKDSTSSYNPYKRKHPLQFEPDFFAALDASLQDLHDDAAQRNDTNGCWKSPLSNLNGDSPWLPRPCKRARSSFSKCPTSQSIGSTSRDPVSLGSSSTQPQAPSPAPAYLPIKATMIPRSANRNSETIDDPHRNAPPPPVFPQGSPLSAWSHRHDILKSPAFARNSKGPSIIDLSSGEELVPMHMDDKEQLHKRRRNSLCEPSSSSSSESADSLHQVFELQADGTLLPIEDPSPTDRSPAKRMRLSKANRCPYLHFLSDDEAEIERLSTKLKADLRRRKTHNGFIGSNRTHRTTGISRAVRSRGPPTTVAVESSHVQEESCLGSNRLWADQSMDAAIVSNNPKDEDTLADQACQLQVEEPNVDGEEASKNSNSPGLQAMVLYKGPRSVSLTPNRQFLDWDRWLEDETDYLIGSNGLHGHEVVLYQRERLGRDTSSQFSRRRSIPWDEDDFQDDDTASSVLIEELDEDEDEDDGNLADDEEYEQSDDVPLMELEEQITDMDLD</sequence>
<reference evidence="2" key="1">
    <citation type="journal article" date="2020" name="Fungal Divers.">
        <title>Resolving the Mortierellaceae phylogeny through synthesis of multi-gene phylogenetics and phylogenomics.</title>
        <authorList>
            <person name="Vandepol N."/>
            <person name="Liber J."/>
            <person name="Desiro A."/>
            <person name="Na H."/>
            <person name="Kennedy M."/>
            <person name="Barry K."/>
            <person name="Grigoriev I.V."/>
            <person name="Miller A.N."/>
            <person name="O'Donnell K."/>
            <person name="Stajich J.E."/>
            <person name="Bonito G."/>
        </authorList>
    </citation>
    <scope>NUCLEOTIDE SEQUENCE</scope>
    <source>
        <strain evidence="2">NRRL 28262</strain>
    </source>
</reference>
<evidence type="ECO:0000256" key="1">
    <source>
        <dbReference type="SAM" id="MobiDB-lite"/>
    </source>
</evidence>
<dbReference type="InterPro" id="IPR013262">
    <property type="entry name" value="OMP_MIM1/TOM13_mt"/>
</dbReference>
<dbReference type="AlphaFoldDB" id="A0AAD4DD82"/>
<feature type="region of interest" description="Disordered" evidence="1">
    <location>
        <begin position="720"/>
        <end position="787"/>
    </location>
</feature>
<dbReference type="PANTHER" id="PTHR28241">
    <property type="entry name" value="MITOCHONDRIAL IMPORT PROTEIN 1"/>
    <property type="match status" value="1"/>
</dbReference>
<feature type="compositionally biased region" description="Basic and acidic residues" evidence="1">
    <location>
        <begin position="1"/>
        <end position="19"/>
    </location>
</feature>
<dbReference type="PANTHER" id="PTHR28241:SF1">
    <property type="entry name" value="MITOCHONDRIAL IMPORT PROTEIN 1"/>
    <property type="match status" value="1"/>
</dbReference>
<dbReference type="GO" id="GO:0005741">
    <property type="term" value="C:mitochondrial outer membrane"/>
    <property type="evidence" value="ECO:0007669"/>
    <property type="project" value="InterPro"/>
</dbReference>
<feature type="compositionally biased region" description="Acidic residues" evidence="1">
    <location>
        <begin position="776"/>
        <end position="787"/>
    </location>
</feature>
<evidence type="ECO:0000313" key="3">
    <source>
        <dbReference type="Proteomes" id="UP001194580"/>
    </source>
</evidence>
<feature type="compositionally biased region" description="Acidic residues" evidence="1">
    <location>
        <begin position="730"/>
        <end position="740"/>
    </location>
</feature>
<dbReference type="Proteomes" id="UP001194580">
    <property type="component" value="Unassembled WGS sequence"/>
</dbReference>
<feature type="region of interest" description="Disordered" evidence="1">
    <location>
        <begin position="234"/>
        <end position="300"/>
    </location>
</feature>
<feature type="region of interest" description="Disordered" evidence="1">
    <location>
        <begin position="328"/>
        <end position="393"/>
    </location>
</feature>
<organism evidence="2 3">
    <name type="scientific">Linnemannia exigua</name>
    <dbReference type="NCBI Taxonomy" id="604196"/>
    <lineage>
        <taxon>Eukaryota</taxon>
        <taxon>Fungi</taxon>
        <taxon>Fungi incertae sedis</taxon>
        <taxon>Mucoromycota</taxon>
        <taxon>Mortierellomycotina</taxon>
        <taxon>Mortierellomycetes</taxon>
        <taxon>Mortierellales</taxon>
        <taxon>Mortierellaceae</taxon>
        <taxon>Linnemannia</taxon>
    </lineage>
</organism>
<dbReference type="EMBL" id="JAAAIL010000683">
    <property type="protein sequence ID" value="KAG0273867.1"/>
    <property type="molecule type" value="Genomic_DNA"/>
</dbReference>
<feature type="region of interest" description="Disordered" evidence="1">
    <location>
        <begin position="476"/>
        <end position="499"/>
    </location>
</feature>
<evidence type="ECO:0000313" key="2">
    <source>
        <dbReference type="EMBL" id="KAG0273867.1"/>
    </source>
</evidence>
<keyword evidence="3" id="KW-1185">Reference proteome</keyword>
<feature type="compositionally biased region" description="Polar residues" evidence="1">
    <location>
        <begin position="357"/>
        <end position="374"/>
    </location>
</feature>
<gene>
    <name evidence="2" type="ORF">BGZ95_010328</name>
</gene>
<feature type="compositionally biased region" description="Low complexity" evidence="1">
    <location>
        <begin position="248"/>
        <end position="277"/>
    </location>
</feature>
<dbReference type="Pfam" id="PF08219">
    <property type="entry name" value="TOM13"/>
    <property type="match status" value="1"/>
</dbReference>
<comment type="caution">
    <text evidence="2">The sequence shown here is derived from an EMBL/GenBank/DDBJ whole genome shotgun (WGS) entry which is preliminary data.</text>
</comment>
<protein>
    <submittedName>
        <fullName evidence="2">Uncharacterized protein</fullName>
    </submittedName>
</protein>
<proteinExistence type="predicted"/>
<dbReference type="GO" id="GO:0070096">
    <property type="term" value="P:mitochondrial outer membrane translocase complex assembly"/>
    <property type="evidence" value="ECO:0007669"/>
    <property type="project" value="TreeGrafter"/>
</dbReference>
<feature type="region of interest" description="Disordered" evidence="1">
    <location>
        <begin position="1"/>
        <end position="51"/>
    </location>
</feature>
<feature type="compositionally biased region" description="Low complexity" evidence="1">
    <location>
        <begin position="488"/>
        <end position="498"/>
    </location>
</feature>
<name>A0AAD4DD82_9FUNG</name>